<evidence type="ECO:0000313" key="3">
    <source>
        <dbReference type="Proteomes" id="UP000612055"/>
    </source>
</evidence>
<evidence type="ECO:0000313" key="2">
    <source>
        <dbReference type="EMBL" id="KAG2484008.1"/>
    </source>
</evidence>
<feature type="region of interest" description="Disordered" evidence="1">
    <location>
        <begin position="792"/>
        <end position="818"/>
    </location>
</feature>
<feature type="region of interest" description="Disordered" evidence="1">
    <location>
        <begin position="397"/>
        <end position="425"/>
    </location>
</feature>
<dbReference type="PROSITE" id="PS50096">
    <property type="entry name" value="IQ"/>
    <property type="match status" value="3"/>
</dbReference>
<dbReference type="Gene3D" id="1.20.5.190">
    <property type="match status" value="2"/>
</dbReference>
<dbReference type="AlphaFoldDB" id="A0A835XH64"/>
<protein>
    <submittedName>
        <fullName evidence="2">Uncharacterized protein</fullName>
    </submittedName>
</protein>
<proteinExistence type="predicted"/>
<feature type="compositionally biased region" description="Low complexity" evidence="1">
    <location>
        <begin position="106"/>
        <end position="120"/>
    </location>
</feature>
<dbReference type="SMART" id="SM00015">
    <property type="entry name" value="IQ"/>
    <property type="match status" value="4"/>
</dbReference>
<sequence length="818" mass="83972">MQAACLPATSVAQLLREAALREEWRRGREEGLLATLRGLPGGLQAVALASGPGGGLSAADGRLLSEHVTALTEMIQQSHTRRRYRTNGRVSPGKRSSAPGADRRGGSPYRGTPTSSSTGGPPTPTRMQQQHFQQNQQYRPPGSGSGSGAPASSPSPSSATVAIYGSGGAVVGSPARALRAHGASRAKPAVSTPRSGGSGSGSPVVVVSGGSGPGRSGIGTGAGAGAGAGAGGGAGSSPGTPTRRGANWGRPGSAPEERLALAEGGAAAAALAEAAARAVDDGSGPGGEGQRSSGFRQLLKLQQLLMAGIREHVVSDGEVSALDALGASVAEGQALFADCLAEAAEAAGLPAEAAWAPLGPGTGTGTGSGPGPTGVAGSVRGSVSLGVSVLGASGDLGSSWESGGPGARAGSGLGPAGPRAPGSPSRRLPLAAWDRLLRLGQLGLTRADVARLDEIRRSIAARIIQRQVRRWLRRKRHLKRLAEARARAHVMQRRLRERAAVVIQAHIRGHLARRLAAGLAAQAEAEAAGRRAEEAARGLAALRIQRAWRAHVRVRRYGEALARAEAARAAVRASQELGLRAPPSEVRRAVIVIQAHVRGWLVRRSSDLWWARASCALRQRRAAVRAWRAHQRFMSDSYDMQAQLLGALVREAQVAEALSADRRRQETEMEAAFSAWLLGEQRVALSQALPRGWVPHPHPEDPGRLCFLNTRTGELHSLHPAVAELAQHAAAQHAAAAAALAARFAGVPAYVEALHAATAQQAGIAMRAIAVMWQRAAALAAAGGLASAGVKGARGSGGGAREGRRAVARQAFGPEGAR</sequence>
<evidence type="ECO:0000256" key="1">
    <source>
        <dbReference type="SAM" id="MobiDB-lite"/>
    </source>
</evidence>
<dbReference type="OrthoDB" id="543685at2759"/>
<dbReference type="Pfam" id="PF00612">
    <property type="entry name" value="IQ"/>
    <property type="match status" value="2"/>
</dbReference>
<gene>
    <name evidence="2" type="ORF">HYH03_017175</name>
</gene>
<feature type="compositionally biased region" description="Gly residues" evidence="1">
    <location>
        <begin position="403"/>
        <end position="415"/>
    </location>
</feature>
<reference evidence="2" key="1">
    <citation type="journal article" date="2020" name="bioRxiv">
        <title>Comparative genomics of Chlamydomonas.</title>
        <authorList>
            <person name="Craig R.J."/>
            <person name="Hasan A.R."/>
            <person name="Ness R.W."/>
            <person name="Keightley P.D."/>
        </authorList>
    </citation>
    <scope>NUCLEOTIDE SEQUENCE</scope>
    <source>
        <strain evidence="2">CCAP 11/70</strain>
    </source>
</reference>
<comment type="caution">
    <text evidence="2">The sequence shown here is derived from an EMBL/GenBank/DDBJ whole genome shotgun (WGS) entry which is preliminary data.</text>
</comment>
<feature type="compositionally biased region" description="Low complexity" evidence="1">
    <location>
        <begin position="128"/>
        <end position="159"/>
    </location>
</feature>
<keyword evidence="3" id="KW-1185">Reference proteome</keyword>
<feature type="region of interest" description="Disordered" evidence="1">
    <location>
        <begin position="181"/>
        <end position="254"/>
    </location>
</feature>
<organism evidence="2 3">
    <name type="scientific">Edaphochlamys debaryana</name>
    <dbReference type="NCBI Taxonomy" id="47281"/>
    <lineage>
        <taxon>Eukaryota</taxon>
        <taxon>Viridiplantae</taxon>
        <taxon>Chlorophyta</taxon>
        <taxon>core chlorophytes</taxon>
        <taxon>Chlorophyceae</taxon>
        <taxon>CS clade</taxon>
        <taxon>Chlamydomonadales</taxon>
        <taxon>Chlamydomonadales incertae sedis</taxon>
        <taxon>Edaphochlamys</taxon>
    </lineage>
</organism>
<feature type="compositionally biased region" description="Low complexity" evidence="1">
    <location>
        <begin position="190"/>
        <end position="208"/>
    </location>
</feature>
<feature type="compositionally biased region" description="Gly residues" evidence="1">
    <location>
        <begin position="209"/>
        <end position="236"/>
    </location>
</feature>
<dbReference type="Proteomes" id="UP000612055">
    <property type="component" value="Unassembled WGS sequence"/>
</dbReference>
<feature type="compositionally biased region" description="Low complexity" evidence="1">
    <location>
        <begin position="416"/>
        <end position="425"/>
    </location>
</feature>
<feature type="compositionally biased region" description="Gly residues" evidence="1">
    <location>
        <begin position="360"/>
        <end position="374"/>
    </location>
</feature>
<name>A0A835XH64_9CHLO</name>
<feature type="region of interest" description="Disordered" evidence="1">
    <location>
        <begin position="73"/>
        <end position="160"/>
    </location>
</feature>
<dbReference type="EMBL" id="JAEHOE010000160">
    <property type="protein sequence ID" value="KAG2484008.1"/>
    <property type="molecule type" value="Genomic_DNA"/>
</dbReference>
<dbReference type="InterPro" id="IPR000048">
    <property type="entry name" value="IQ_motif_EF-hand-BS"/>
</dbReference>
<feature type="region of interest" description="Disordered" evidence="1">
    <location>
        <begin position="358"/>
        <end position="377"/>
    </location>
</feature>
<accession>A0A835XH64</accession>